<dbReference type="HOGENOM" id="CLU_2529003_0_0_1"/>
<dbReference type="EMBL" id="AFRT01000985">
    <property type="protein sequence ID" value="ELU41832.1"/>
    <property type="molecule type" value="Genomic_DNA"/>
</dbReference>
<dbReference type="AlphaFoldDB" id="L8WYE8"/>
<organism evidence="2 3">
    <name type="scientific">Thanatephorus cucumeris (strain AG1-IA)</name>
    <name type="common">Rice sheath blight fungus</name>
    <name type="synonym">Rhizoctonia solani</name>
    <dbReference type="NCBI Taxonomy" id="983506"/>
    <lineage>
        <taxon>Eukaryota</taxon>
        <taxon>Fungi</taxon>
        <taxon>Dikarya</taxon>
        <taxon>Basidiomycota</taxon>
        <taxon>Agaricomycotina</taxon>
        <taxon>Agaricomycetes</taxon>
        <taxon>Cantharellales</taxon>
        <taxon>Ceratobasidiaceae</taxon>
        <taxon>Rhizoctonia</taxon>
        <taxon>Rhizoctonia solani AG-1</taxon>
    </lineage>
</organism>
<accession>L8WYE8</accession>
<reference evidence="2 3" key="1">
    <citation type="journal article" date="2013" name="Nat. Commun.">
        <title>The evolution and pathogenic mechanisms of the rice sheath blight pathogen.</title>
        <authorList>
            <person name="Zheng A."/>
            <person name="Lin R."/>
            <person name="Xu L."/>
            <person name="Qin P."/>
            <person name="Tang C."/>
            <person name="Ai P."/>
            <person name="Zhang D."/>
            <person name="Liu Y."/>
            <person name="Sun Z."/>
            <person name="Feng H."/>
            <person name="Wang Y."/>
            <person name="Chen Y."/>
            <person name="Liang X."/>
            <person name="Fu R."/>
            <person name="Li Q."/>
            <person name="Zhang J."/>
            <person name="Yu X."/>
            <person name="Xie Z."/>
            <person name="Ding L."/>
            <person name="Guan P."/>
            <person name="Tang J."/>
            <person name="Liang Y."/>
            <person name="Wang S."/>
            <person name="Deng Q."/>
            <person name="Li S."/>
            <person name="Zhu J."/>
            <person name="Wang L."/>
            <person name="Liu H."/>
            <person name="Li P."/>
        </authorList>
    </citation>
    <scope>NUCLEOTIDE SEQUENCE [LARGE SCALE GENOMIC DNA]</scope>
    <source>
        <strain evidence="3">AG-1 IA</strain>
    </source>
</reference>
<proteinExistence type="predicted"/>
<protein>
    <submittedName>
        <fullName evidence="2">Uncharacterized protein</fullName>
    </submittedName>
</protein>
<keyword evidence="3" id="KW-1185">Reference proteome</keyword>
<feature type="region of interest" description="Disordered" evidence="1">
    <location>
        <begin position="44"/>
        <end position="84"/>
    </location>
</feature>
<evidence type="ECO:0000313" key="3">
    <source>
        <dbReference type="Proteomes" id="UP000011668"/>
    </source>
</evidence>
<name>L8WYE8_THACA</name>
<comment type="caution">
    <text evidence="2">The sequence shown here is derived from an EMBL/GenBank/DDBJ whole genome shotgun (WGS) entry which is preliminary data.</text>
</comment>
<evidence type="ECO:0000256" key="1">
    <source>
        <dbReference type="SAM" id="MobiDB-lite"/>
    </source>
</evidence>
<sequence>MDTVGGKLADNGSPLLGSVEDGCSHSTSKIMKYFSYSWSVITTSSAPSKPATKPTSPVPIAPEPNSITRCPAREPLLARYRDKT</sequence>
<evidence type="ECO:0000313" key="2">
    <source>
        <dbReference type="EMBL" id="ELU41832.1"/>
    </source>
</evidence>
<gene>
    <name evidence="2" type="ORF">AG1IA_04152</name>
</gene>
<dbReference type="Proteomes" id="UP000011668">
    <property type="component" value="Unassembled WGS sequence"/>
</dbReference>